<evidence type="ECO:0000313" key="1">
    <source>
        <dbReference type="EMBL" id="KAI3727759.1"/>
    </source>
</evidence>
<keyword evidence="2" id="KW-1185">Reference proteome</keyword>
<organism evidence="1 2">
    <name type="scientific">Arctium lappa</name>
    <name type="common">Greater burdock</name>
    <name type="synonym">Lappa major</name>
    <dbReference type="NCBI Taxonomy" id="4217"/>
    <lineage>
        <taxon>Eukaryota</taxon>
        <taxon>Viridiplantae</taxon>
        <taxon>Streptophyta</taxon>
        <taxon>Embryophyta</taxon>
        <taxon>Tracheophyta</taxon>
        <taxon>Spermatophyta</taxon>
        <taxon>Magnoliopsida</taxon>
        <taxon>eudicotyledons</taxon>
        <taxon>Gunneridae</taxon>
        <taxon>Pentapetalae</taxon>
        <taxon>asterids</taxon>
        <taxon>campanulids</taxon>
        <taxon>Asterales</taxon>
        <taxon>Asteraceae</taxon>
        <taxon>Carduoideae</taxon>
        <taxon>Cardueae</taxon>
        <taxon>Arctiinae</taxon>
        <taxon>Arctium</taxon>
    </lineage>
</organism>
<dbReference type="EMBL" id="CM042051">
    <property type="protein sequence ID" value="KAI3727759.1"/>
    <property type="molecule type" value="Genomic_DNA"/>
</dbReference>
<gene>
    <name evidence="1" type="ORF">L6452_16379</name>
</gene>
<evidence type="ECO:0000313" key="2">
    <source>
        <dbReference type="Proteomes" id="UP001055879"/>
    </source>
</evidence>
<comment type="caution">
    <text evidence="1">The sequence shown here is derived from an EMBL/GenBank/DDBJ whole genome shotgun (WGS) entry which is preliminary data.</text>
</comment>
<sequence>MNPVHRKTFPENLPKNETKFPAMDVFICTADPDKEPPMVAVNTALSILAFDYPTEKLSVYLSDDGGSERTLFAFMEAAKFAKHWIPYCKENEIMDRSPEAYFTSDYTCFPRTHEIKVMYDTMKAKVEKGDNIYRPTHVFNQWDANFTRQQHPTIIQVLLDSTVEDVLGHAMPNLIYVSREKRKATHHHFKAGALNVLLRVSETMTNAPIILTVDCDMYSNHPKTPLKALCYFLDPSTDSDNIAYVQFPQIFHGINQDDIYGAEFKFIFQINMTGFDGLLGPSHVGTGCFFRRRVFYGDLSSPTLEQTRTQSIQSNEVLARCHEVANINFEAQTKWGSELGYRYGSMLEDFNTGYHLHCKGWRSVFCLPNRPAFLGTAPMNLHDLLNQTQRWSIGLLDMNFSGYNPINHGLKHLPLFQAMCYIHYISWPIWCIPLVIYSFLPQLALIHSLPILPKVSDPWFLLYGFLFVGAYGQDFLEFKLGGGTTRGWYNNQRAWIIRSLSSYTFAVIEYTFTKLFASSAVFNVTSKVVDEEASTRYNHGMMEFGVESLFFYPISVAALHNLIALISGVTGVLKHGGRQDLFLQFLLVSFGVVNSWPVYQAMVFRNDPGKMPLKITLTSVAISSMLYLVPPFAF</sequence>
<reference evidence="1 2" key="2">
    <citation type="journal article" date="2022" name="Mol. Ecol. Resour.">
        <title>The genomes of chicory, endive, great burdock and yacon provide insights into Asteraceae paleo-polyploidization history and plant inulin production.</title>
        <authorList>
            <person name="Fan W."/>
            <person name="Wang S."/>
            <person name="Wang H."/>
            <person name="Wang A."/>
            <person name="Jiang F."/>
            <person name="Liu H."/>
            <person name="Zhao H."/>
            <person name="Xu D."/>
            <person name="Zhang Y."/>
        </authorList>
    </citation>
    <scope>NUCLEOTIDE SEQUENCE [LARGE SCALE GENOMIC DNA]</scope>
    <source>
        <strain evidence="2">cv. Niubang</strain>
    </source>
</reference>
<proteinExistence type="predicted"/>
<accession>A0ACB9C0D2</accession>
<reference evidence="2" key="1">
    <citation type="journal article" date="2022" name="Mol. Ecol. Resour.">
        <title>The genomes of chicory, endive, great burdock and yacon provide insights into Asteraceae palaeo-polyploidization history and plant inulin production.</title>
        <authorList>
            <person name="Fan W."/>
            <person name="Wang S."/>
            <person name="Wang H."/>
            <person name="Wang A."/>
            <person name="Jiang F."/>
            <person name="Liu H."/>
            <person name="Zhao H."/>
            <person name="Xu D."/>
            <person name="Zhang Y."/>
        </authorList>
    </citation>
    <scope>NUCLEOTIDE SEQUENCE [LARGE SCALE GENOMIC DNA]</scope>
    <source>
        <strain evidence="2">cv. Niubang</strain>
    </source>
</reference>
<name>A0ACB9C0D2_ARCLA</name>
<protein>
    <submittedName>
        <fullName evidence="1">Uncharacterized protein</fullName>
    </submittedName>
</protein>
<dbReference type="Proteomes" id="UP001055879">
    <property type="component" value="Linkage Group LG05"/>
</dbReference>